<feature type="compositionally biased region" description="Polar residues" evidence="3">
    <location>
        <begin position="169"/>
        <end position="188"/>
    </location>
</feature>
<dbReference type="PANTHER" id="PTHR11709">
    <property type="entry name" value="MULTI-COPPER OXIDASE"/>
    <property type="match status" value="1"/>
</dbReference>
<name>A0ABY0HE23_9PEZI</name>
<dbReference type="Gene3D" id="2.60.40.420">
    <property type="entry name" value="Cupredoxins - blue copper proteins"/>
    <property type="match status" value="1"/>
</dbReference>
<sequence length="238" mass="26179">MGAIVPAKSPRSNRTWGGSNTYTEPPRQRDHQDRGVLLVNEQFPGPLVEGNWGDRTEVRVNNLLTKDPAEGTAIHWHRFPQHGTPWMGTARPGVPQFPITPSGDFTYRFCAEIYSTSWYHFHYSAQDSGELYGPMVVRGPNSVDSITVNGLLHVVEVVEEVMVPGFPGQTHSDSNPISGRMNLDNSKAATAARTAESGNSDGTTTKNNNTTATGTDNAGLRKSRFQSGKRHRLRFTNS</sequence>
<dbReference type="InterPro" id="IPR045087">
    <property type="entry name" value="Cu-oxidase_fam"/>
</dbReference>
<evidence type="ECO:0000256" key="3">
    <source>
        <dbReference type="SAM" id="MobiDB-lite"/>
    </source>
</evidence>
<feature type="compositionally biased region" description="Polar residues" evidence="3">
    <location>
        <begin position="10"/>
        <end position="23"/>
    </location>
</feature>
<evidence type="ECO:0000256" key="1">
    <source>
        <dbReference type="ARBA" id="ARBA00010609"/>
    </source>
</evidence>
<protein>
    <recommendedName>
        <fullName evidence="4">Plastocyanin-like domain-containing protein</fullName>
    </recommendedName>
</protein>
<accession>A0ABY0HE23</accession>
<organism evidence="5 6">
    <name type="scientific">Monosporascus cannonballus</name>
    <dbReference type="NCBI Taxonomy" id="155416"/>
    <lineage>
        <taxon>Eukaryota</taxon>
        <taxon>Fungi</taxon>
        <taxon>Dikarya</taxon>
        <taxon>Ascomycota</taxon>
        <taxon>Pezizomycotina</taxon>
        <taxon>Sordariomycetes</taxon>
        <taxon>Xylariomycetidae</taxon>
        <taxon>Xylariales</taxon>
        <taxon>Xylariales incertae sedis</taxon>
        <taxon>Monosporascus</taxon>
    </lineage>
</organism>
<dbReference type="EMBL" id="QJNS01000088">
    <property type="protein sequence ID" value="RYO88366.1"/>
    <property type="molecule type" value="Genomic_DNA"/>
</dbReference>
<evidence type="ECO:0000256" key="2">
    <source>
        <dbReference type="ARBA" id="ARBA00023008"/>
    </source>
</evidence>
<evidence type="ECO:0000259" key="4">
    <source>
        <dbReference type="Pfam" id="PF07732"/>
    </source>
</evidence>
<feature type="region of interest" description="Disordered" evidence="3">
    <location>
        <begin position="166"/>
        <end position="238"/>
    </location>
</feature>
<gene>
    <name evidence="5" type="ORF">DL762_003752</name>
</gene>
<feature type="compositionally biased region" description="Basic residues" evidence="3">
    <location>
        <begin position="221"/>
        <end position="238"/>
    </location>
</feature>
<dbReference type="SUPFAM" id="SSF49503">
    <property type="entry name" value="Cupredoxins"/>
    <property type="match status" value="1"/>
</dbReference>
<comment type="caution">
    <text evidence="5">The sequence shown here is derived from an EMBL/GenBank/DDBJ whole genome shotgun (WGS) entry which is preliminary data.</text>
</comment>
<dbReference type="PANTHER" id="PTHR11709:SF145">
    <property type="entry name" value="LCC1"/>
    <property type="match status" value="1"/>
</dbReference>
<reference evidence="5 6" key="1">
    <citation type="submission" date="2018-06" db="EMBL/GenBank/DDBJ databases">
        <title>Complete Genomes of Monosporascus.</title>
        <authorList>
            <person name="Robinson A.J."/>
            <person name="Natvig D.O."/>
        </authorList>
    </citation>
    <scope>NUCLEOTIDE SEQUENCE [LARGE SCALE GENOMIC DNA]</scope>
    <source>
        <strain evidence="5 6">CBS 609.92</strain>
    </source>
</reference>
<dbReference type="InterPro" id="IPR008972">
    <property type="entry name" value="Cupredoxin"/>
</dbReference>
<proteinExistence type="inferred from homology"/>
<dbReference type="Pfam" id="PF07732">
    <property type="entry name" value="Cu-oxidase_3"/>
    <property type="match status" value="1"/>
</dbReference>
<evidence type="ECO:0000313" key="6">
    <source>
        <dbReference type="Proteomes" id="UP000294003"/>
    </source>
</evidence>
<feature type="region of interest" description="Disordered" evidence="3">
    <location>
        <begin position="1"/>
        <end position="31"/>
    </location>
</feature>
<evidence type="ECO:0000313" key="5">
    <source>
        <dbReference type="EMBL" id="RYO88366.1"/>
    </source>
</evidence>
<feature type="compositionally biased region" description="Low complexity" evidence="3">
    <location>
        <begin position="197"/>
        <end position="218"/>
    </location>
</feature>
<dbReference type="Proteomes" id="UP000294003">
    <property type="component" value="Unassembled WGS sequence"/>
</dbReference>
<keyword evidence="6" id="KW-1185">Reference proteome</keyword>
<dbReference type="InterPro" id="IPR011707">
    <property type="entry name" value="Cu-oxidase-like_N"/>
</dbReference>
<comment type="similarity">
    <text evidence="1">Belongs to the multicopper oxidase family.</text>
</comment>
<keyword evidence="2" id="KW-0186">Copper</keyword>
<feature type="domain" description="Plastocyanin-like" evidence="4">
    <location>
        <begin position="29"/>
        <end position="141"/>
    </location>
</feature>